<dbReference type="AlphaFoldDB" id="A0A5C3QJS8"/>
<evidence type="ECO:0000313" key="1">
    <source>
        <dbReference type="EMBL" id="TFL02186.1"/>
    </source>
</evidence>
<accession>A0A5C3QJS8</accession>
<sequence>MMLRSCVSWYDQCSSPATIEFLGDLLRNVATDIDEFLQSFPHLPLLVMRNLSSQMERHLERKSLPIQDIEEMRGLAEFVEIFVGLEPAAVNTSNHGRPFVRELPAGANLTAIYVLAHHCISIVEGQTFTAMDDFRRDVGLVLVSLTAALHSRLSDDYDVTTMQHEILSRPSTLALFPHTLRTSRK</sequence>
<organism evidence="1 2">
    <name type="scientific">Pterulicium gracile</name>
    <dbReference type="NCBI Taxonomy" id="1884261"/>
    <lineage>
        <taxon>Eukaryota</taxon>
        <taxon>Fungi</taxon>
        <taxon>Dikarya</taxon>
        <taxon>Basidiomycota</taxon>
        <taxon>Agaricomycotina</taxon>
        <taxon>Agaricomycetes</taxon>
        <taxon>Agaricomycetidae</taxon>
        <taxon>Agaricales</taxon>
        <taxon>Pleurotineae</taxon>
        <taxon>Pterulaceae</taxon>
        <taxon>Pterulicium</taxon>
    </lineage>
</organism>
<dbReference type="Proteomes" id="UP000305067">
    <property type="component" value="Unassembled WGS sequence"/>
</dbReference>
<evidence type="ECO:0000313" key="2">
    <source>
        <dbReference type="Proteomes" id="UP000305067"/>
    </source>
</evidence>
<dbReference type="EMBL" id="ML178823">
    <property type="protein sequence ID" value="TFL02186.1"/>
    <property type="molecule type" value="Genomic_DNA"/>
</dbReference>
<protein>
    <submittedName>
        <fullName evidence="1">Uncharacterized protein</fullName>
    </submittedName>
</protein>
<proteinExistence type="predicted"/>
<reference evidence="1 2" key="1">
    <citation type="journal article" date="2019" name="Nat. Ecol. Evol.">
        <title>Megaphylogeny resolves global patterns of mushroom evolution.</title>
        <authorList>
            <person name="Varga T."/>
            <person name="Krizsan K."/>
            <person name="Foldi C."/>
            <person name="Dima B."/>
            <person name="Sanchez-Garcia M."/>
            <person name="Sanchez-Ramirez S."/>
            <person name="Szollosi G.J."/>
            <person name="Szarkandi J.G."/>
            <person name="Papp V."/>
            <person name="Albert L."/>
            <person name="Andreopoulos W."/>
            <person name="Angelini C."/>
            <person name="Antonin V."/>
            <person name="Barry K.W."/>
            <person name="Bougher N.L."/>
            <person name="Buchanan P."/>
            <person name="Buyck B."/>
            <person name="Bense V."/>
            <person name="Catcheside P."/>
            <person name="Chovatia M."/>
            <person name="Cooper J."/>
            <person name="Damon W."/>
            <person name="Desjardin D."/>
            <person name="Finy P."/>
            <person name="Geml J."/>
            <person name="Haridas S."/>
            <person name="Hughes K."/>
            <person name="Justo A."/>
            <person name="Karasinski D."/>
            <person name="Kautmanova I."/>
            <person name="Kiss B."/>
            <person name="Kocsube S."/>
            <person name="Kotiranta H."/>
            <person name="LaButti K.M."/>
            <person name="Lechner B.E."/>
            <person name="Liimatainen K."/>
            <person name="Lipzen A."/>
            <person name="Lukacs Z."/>
            <person name="Mihaltcheva S."/>
            <person name="Morgado L.N."/>
            <person name="Niskanen T."/>
            <person name="Noordeloos M.E."/>
            <person name="Ohm R.A."/>
            <person name="Ortiz-Santana B."/>
            <person name="Ovrebo C."/>
            <person name="Racz N."/>
            <person name="Riley R."/>
            <person name="Savchenko A."/>
            <person name="Shiryaev A."/>
            <person name="Soop K."/>
            <person name="Spirin V."/>
            <person name="Szebenyi C."/>
            <person name="Tomsovsky M."/>
            <person name="Tulloss R.E."/>
            <person name="Uehling J."/>
            <person name="Grigoriev I.V."/>
            <person name="Vagvolgyi C."/>
            <person name="Papp T."/>
            <person name="Martin F.M."/>
            <person name="Miettinen O."/>
            <person name="Hibbett D.S."/>
            <person name="Nagy L.G."/>
        </authorList>
    </citation>
    <scope>NUCLEOTIDE SEQUENCE [LARGE SCALE GENOMIC DNA]</scope>
    <source>
        <strain evidence="1 2">CBS 309.79</strain>
    </source>
</reference>
<keyword evidence="2" id="KW-1185">Reference proteome</keyword>
<name>A0A5C3QJS8_9AGAR</name>
<gene>
    <name evidence="1" type="ORF">BDV98DRAFT_54401</name>
</gene>